<dbReference type="Pfam" id="PF06201">
    <property type="entry name" value="PITH"/>
    <property type="match status" value="1"/>
</dbReference>
<evidence type="ECO:0000256" key="1">
    <source>
        <dbReference type="ARBA" id="ARBA00025788"/>
    </source>
</evidence>
<dbReference type="PANTHER" id="PTHR12175:SF1">
    <property type="entry name" value="PITH DOMAIN-CONTAINING PROTEIN 1"/>
    <property type="match status" value="1"/>
</dbReference>
<feature type="region of interest" description="Disordered" evidence="2">
    <location>
        <begin position="1"/>
        <end position="22"/>
    </location>
</feature>
<feature type="domain" description="PITH" evidence="3">
    <location>
        <begin position="15"/>
        <end position="191"/>
    </location>
</feature>
<dbReference type="InterPro" id="IPR045099">
    <property type="entry name" value="PITH1-like"/>
</dbReference>
<comment type="similarity">
    <text evidence="1">Belongs to the PITHD1 family.</text>
</comment>
<dbReference type="PANTHER" id="PTHR12175">
    <property type="entry name" value="AD039 HT014 THIOREDOXIN FAMILY TRP26"/>
    <property type="match status" value="1"/>
</dbReference>
<protein>
    <recommendedName>
        <fullName evidence="3">PITH domain-containing protein</fullName>
    </recommendedName>
</protein>
<dbReference type="InterPro" id="IPR008979">
    <property type="entry name" value="Galactose-bd-like_sf"/>
</dbReference>
<keyword evidence="5" id="KW-1185">Reference proteome</keyword>
<evidence type="ECO:0000256" key="2">
    <source>
        <dbReference type="SAM" id="MobiDB-lite"/>
    </source>
</evidence>
<dbReference type="PROSITE" id="PS51532">
    <property type="entry name" value="PITH"/>
    <property type="match status" value="1"/>
</dbReference>
<organism evidence="4 5">
    <name type="scientific">Kwoniella shivajii</name>
    <dbReference type="NCBI Taxonomy" id="564305"/>
    <lineage>
        <taxon>Eukaryota</taxon>
        <taxon>Fungi</taxon>
        <taxon>Dikarya</taxon>
        <taxon>Basidiomycota</taxon>
        <taxon>Agaricomycotina</taxon>
        <taxon>Tremellomycetes</taxon>
        <taxon>Tremellales</taxon>
        <taxon>Cryptococcaceae</taxon>
        <taxon>Kwoniella</taxon>
    </lineage>
</organism>
<evidence type="ECO:0000313" key="5">
    <source>
        <dbReference type="Proteomes" id="UP001329825"/>
    </source>
</evidence>
<dbReference type="Gene3D" id="2.60.120.470">
    <property type="entry name" value="PITH domain"/>
    <property type="match status" value="1"/>
</dbReference>
<dbReference type="RefSeq" id="XP_062794233.1">
    <property type="nucleotide sequence ID" value="XM_062938182.1"/>
</dbReference>
<dbReference type="InterPro" id="IPR037047">
    <property type="entry name" value="PITH_dom_sf"/>
</dbReference>
<gene>
    <name evidence="4" type="ORF">IL334_006480</name>
</gene>
<accession>A0ABZ1D7P6</accession>
<dbReference type="InterPro" id="IPR010400">
    <property type="entry name" value="PITH_dom"/>
</dbReference>
<evidence type="ECO:0000313" key="4">
    <source>
        <dbReference type="EMBL" id="WRT69494.1"/>
    </source>
</evidence>
<name>A0ABZ1D7P6_9TREE</name>
<dbReference type="GeneID" id="87958610"/>
<feature type="compositionally biased region" description="Basic and acidic residues" evidence="2">
    <location>
        <begin position="1"/>
        <end position="15"/>
    </location>
</feature>
<proteinExistence type="inferred from homology"/>
<reference evidence="4 5" key="1">
    <citation type="submission" date="2024-01" db="EMBL/GenBank/DDBJ databases">
        <title>Comparative genomics of Cryptococcus and Kwoniella reveals pathogenesis evolution and contrasting modes of karyotype evolution via chromosome fusion or intercentromeric recombination.</title>
        <authorList>
            <person name="Coelho M.A."/>
            <person name="David-Palma M."/>
            <person name="Shea T."/>
            <person name="Bowers K."/>
            <person name="McGinley-Smith S."/>
            <person name="Mohammad A.W."/>
            <person name="Gnirke A."/>
            <person name="Yurkov A.M."/>
            <person name="Nowrousian M."/>
            <person name="Sun S."/>
            <person name="Cuomo C.A."/>
            <person name="Heitman J."/>
        </authorList>
    </citation>
    <scope>NUCLEOTIDE SEQUENCE [LARGE SCALE GENOMIC DNA]</scope>
    <source>
        <strain evidence="4">CBS 11374</strain>
    </source>
</reference>
<dbReference type="EMBL" id="CP141889">
    <property type="protein sequence ID" value="WRT69494.1"/>
    <property type="molecule type" value="Genomic_DNA"/>
</dbReference>
<dbReference type="SUPFAM" id="SSF49785">
    <property type="entry name" value="Galactose-binding domain-like"/>
    <property type="match status" value="1"/>
</dbReference>
<dbReference type="Proteomes" id="UP001329825">
    <property type="component" value="Chromosome 9"/>
</dbReference>
<sequence>MSCSHDCNDHDHSHDAPLNSSPLDSLYGQIDLPNVTALNSENGGDPGKRVIKTWDMRDDETLWCESDVDDELIIKIPFTASISLRAITLKAGPSGRTPSAMHVFRDNPGLDFSDASSSSPTQAFDVVDVKEGVEYQVKAAKFNGVTSLTIYFPGNNSDGDEETTRVYYIGLRGSYQPLPNRPGVIVYESSARPADHKTEGINSGETFKPGF</sequence>
<evidence type="ECO:0000259" key="3">
    <source>
        <dbReference type="PROSITE" id="PS51532"/>
    </source>
</evidence>